<feature type="compositionally biased region" description="Low complexity" evidence="1">
    <location>
        <begin position="255"/>
        <end position="267"/>
    </location>
</feature>
<gene>
    <name evidence="2" type="ORF">PG994_006922</name>
</gene>
<protein>
    <submittedName>
        <fullName evidence="2">Uncharacterized protein</fullName>
    </submittedName>
</protein>
<feature type="region of interest" description="Disordered" evidence="1">
    <location>
        <begin position="232"/>
        <end position="267"/>
    </location>
</feature>
<organism evidence="2 3">
    <name type="scientific">Apiospora phragmitis</name>
    <dbReference type="NCBI Taxonomy" id="2905665"/>
    <lineage>
        <taxon>Eukaryota</taxon>
        <taxon>Fungi</taxon>
        <taxon>Dikarya</taxon>
        <taxon>Ascomycota</taxon>
        <taxon>Pezizomycotina</taxon>
        <taxon>Sordariomycetes</taxon>
        <taxon>Xylariomycetidae</taxon>
        <taxon>Amphisphaeriales</taxon>
        <taxon>Apiosporaceae</taxon>
        <taxon>Apiospora</taxon>
    </lineage>
</organism>
<name>A0ABR1VGE9_9PEZI</name>
<evidence type="ECO:0000256" key="1">
    <source>
        <dbReference type="SAM" id="MobiDB-lite"/>
    </source>
</evidence>
<keyword evidence="3" id="KW-1185">Reference proteome</keyword>
<feature type="region of interest" description="Disordered" evidence="1">
    <location>
        <begin position="118"/>
        <end position="158"/>
    </location>
</feature>
<dbReference type="EMBL" id="JAQQWL010000006">
    <property type="protein sequence ID" value="KAK8070306.1"/>
    <property type="molecule type" value="Genomic_DNA"/>
</dbReference>
<feature type="compositionally biased region" description="Low complexity" evidence="1">
    <location>
        <begin position="134"/>
        <end position="152"/>
    </location>
</feature>
<dbReference type="Proteomes" id="UP001480595">
    <property type="component" value="Unassembled WGS sequence"/>
</dbReference>
<dbReference type="GeneID" id="92091394"/>
<sequence>MADTPVNKGLTALHALREVGAEGQEPSPLPGKPSTFLQIRLKFSNFRTARPNHLLYAAHSVDDVKLMATHYAEEQPDGKFPRSRVHFLRRRAFADLQAERDLDEVDLPFFEPHATRLESRAFPRAPSPAPPRAPSTAPSTATPAPQQTSSPPKKQKLDNDEVCGWCNKLSHTIKSCAGPPGRDGTIAACALHNAPHPRSECREARGLWDLGQKYWWLVASRGNLPPLQYDEDWEASPGSGLSSPMVDAATRCRSRPNSASRSPTSSS</sequence>
<proteinExistence type="predicted"/>
<evidence type="ECO:0000313" key="2">
    <source>
        <dbReference type="EMBL" id="KAK8070306.1"/>
    </source>
</evidence>
<comment type="caution">
    <text evidence="2">The sequence shown here is derived from an EMBL/GenBank/DDBJ whole genome shotgun (WGS) entry which is preliminary data.</text>
</comment>
<reference evidence="2 3" key="1">
    <citation type="submission" date="2023-01" db="EMBL/GenBank/DDBJ databases">
        <title>Analysis of 21 Apiospora genomes using comparative genomics revels a genus with tremendous synthesis potential of carbohydrate active enzymes and secondary metabolites.</title>
        <authorList>
            <person name="Sorensen T."/>
        </authorList>
    </citation>
    <scope>NUCLEOTIDE SEQUENCE [LARGE SCALE GENOMIC DNA]</scope>
    <source>
        <strain evidence="2 3">CBS 135458</strain>
    </source>
</reference>
<evidence type="ECO:0000313" key="3">
    <source>
        <dbReference type="Proteomes" id="UP001480595"/>
    </source>
</evidence>
<dbReference type="RefSeq" id="XP_066717600.1">
    <property type="nucleotide sequence ID" value="XM_066858331.1"/>
</dbReference>
<accession>A0ABR1VGE9</accession>